<sequence length="224" mass="26552">MALHMKNIIEGYRQAINNDLEVIEILYTYKRLNILIFYHLHQALEKQLKMLYLDLKPEESTYSKIKKIGHSIEEISVELIILIGDEHIRAYKKFEVNDPVEYAKLVENIEFLKNTVKKENRIMRDNYVTNMHNYEAFLSNIYSKYEQYKLLLSSNKSAKPTVILSIGALLAISLFKMNNMPRYPEEDFNYQNLNILKSNIHLMPKLITIFKFWLDLIRSPNIDS</sequence>
<evidence type="ECO:0008006" key="3">
    <source>
        <dbReference type="Google" id="ProtNLM"/>
    </source>
</evidence>
<dbReference type="Proteomes" id="UP000315289">
    <property type="component" value="Unassembled WGS sequence"/>
</dbReference>
<evidence type="ECO:0000313" key="2">
    <source>
        <dbReference type="Proteomes" id="UP000315289"/>
    </source>
</evidence>
<name>A0A557SU99_9ARCH</name>
<dbReference type="AlphaFoldDB" id="A0A557SU99"/>
<reference evidence="1 2" key="1">
    <citation type="journal article" date="2019" name="Front. Microbiol.">
        <title>Ammonia Oxidation by the Arctic Terrestrial Thaumarchaeote Candidatus Nitrosocosmicus arcticus Is Stimulated by Increasing Temperatures.</title>
        <authorList>
            <person name="Alves R.J.E."/>
            <person name="Kerou M."/>
            <person name="Zappe A."/>
            <person name="Bittner R."/>
            <person name="Abby S.S."/>
            <person name="Schmidt H.A."/>
            <person name="Pfeifer K."/>
            <person name="Schleper C."/>
        </authorList>
    </citation>
    <scope>NUCLEOTIDE SEQUENCE [LARGE SCALE GENOMIC DNA]</scope>
    <source>
        <strain evidence="1 2">Kfb</strain>
    </source>
</reference>
<accession>A0A557SU99</accession>
<evidence type="ECO:0000313" key="1">
    <source>
        <dbReference type="EMBL" id="TVP40181.1"/>
    </source>
</evidence>
<organism evidence="1 2">
    <name type="scientific">Candidatus Nitrosocosmicus arcticus</name>
    <dbReference type="NCBI Taxonomy" id="2035267"/>
    <lineage>
        <taxon>Archaea</taxon>
        <taxon>Nitrososphaerota</taxon>
        <taxon>Nitrososphaeria</taxon>
        <taxon>Nitrososphaerales</taxon>
        <taxon>Nitrososphaeraceae</taxon>
        <taxon>Candidatus Nitrosocosmicus</taxon>
    </lineage>
</organism>
<gene>
    <name evidence="1" type="ORF">NARC_90087</name>
</gene>
<comment type="caution">
    <text evidence="1">The sequence shown here is derived from an EMBL/GenBank/DDBJ whole genome shotgun (WGS) entry which is preliminary data.</text>
</comment>
<proteinExistence type="predicted"/>
<keyword evidence="2" id="KW-1185">Reference proteome</keyword>
<dbReference type="EMBL" id="VOAH01000009">
    <property type="protein sequence ID" value="TVP40181.1"/>
    <property type="molecule type" value="Genomic_DNA"/>
</dbReference>
<protein>
    <recommendedName>
        <fullName evidence="3">HEPN domain-containing protein</fullName>
    </recommendedName>
</protein>